<sequence length="53" mass="5684">MPPIERSIGGFFIAKLNVPLLYVACIAGDDTQLAMRDGDSRFASIGVKALKIC</sequence>
<name>A0A7W5FN44_9BACL</name>
<reference evidence="1 2" key="1">
    <citation type="submission" date="2020-08" db="EMBL/GenBank/DDBJ databases">
        <title>Genomic Encyclopedia of Type Strains, Phase III (KMG-III): the genomes of soil and plant-associated and newly described type strains.</title>
        <authorList>
            <person name="Whitman W."/>
        </authorList>
    </citation>
    <scope>NUCLEOTIDE SEQUENCE [LARGE SCALE GENOMIC DNA]</scope>
    <source>
        <strain evidence="1 2">CECT 5862</strain>
    </source>
</reference>
<proteinExistence type="predicted"/>
<organism evidence="1 2">
    <name type="scientific">Paenibacillus phyllosphaerae</name>
    <dbReference type="NCBI Taxonomy" id="274593"/>
    <lineage>
        <taxon>Bacteria</taxon>
        <taxon>Bacillati</taxon>
        <taxon>Bacillota</taxon>
        <taxon>Bacilli</taxon>
        <taxon>Bacillales</taxon>
        <taxon>Paenibacillaceae</taxon>
        <taxon>Paenibacillus</taxon>
    </lineage>
</organism>
<evidence type="ECO:0000313" key="2">
    <source>
        <dbReference type="Proteomes" id="UP000570361"/>
    </source>
</evidence>
<dbReference type="Proteomes" id="UP000570361">
    <property type="component" value="Unassembled WGS sequence"/>
</dbReference>
<protein>
    <submittedName>
        <fullName evidence="1">Uncharacterized protein</fullName>
    </submittedName>
</protein>
<comment type="caution">
    <text evidence="1">The sequence shown here is derived from an EMBL/GenBank/DDBJ whole genome shotgun (WGS) entry which is preliminary data.</text>
</comment>
<dbReference type="AlphaFoldDB" id="A0A7W5FN44"/>
<keyword evidence="2" id="KW-1185">Reference proteome</keyword>
<gene>
    <name evidence="1" type="ORF">FHS18_002824</name>
</gene>
<evidence type="ECO:0000313" key="1">
    <source>
        <dbReference type="EMBL" id="MBB3110757.1"/>
    </source>
</evidence>
<accession>A0A7W5FN44</accession>
<dbReference type="EMBL" id="JACHXK010000005">
    <property type="protein sequence ID" value="MBB3110757.1"/>
    <property type="molecule type" value="Genomic_DNA"/>
</dbReference>